<dbReference type="RefSeq" id="WP_126383530.1">
    <property type="nucleotide sequence ID" value="NZ_RXYK01000002.1"/>
</dbReference>
<dbReference type="PIRSF" id="PIRSF017388">
    <property type="entry name" value="Esterase_lipase"/>
    <property type="match status" value="1"/>
</dbReference>
<dbReference type="InterPro" id="IPR022742">
    <property type="entry name" value="Hydrolase_4"/>
</dbReference>
<dbReference type="Proteomes" id="UP000279908">
    <property type="component" value="Unassembled WGS sequence"/>
</dbReference>
<protein>
    <submittedName>
        <fullName evidence="3">Alpha/beta fold hydrolase</fullName>
    </submittedName>
</protein>
<evidence type="ECO:0000313" key="3">
    <source>
        <dbReference type="EMBL" id="RTY39412.1"/>
    </source>
</evidence>
<dbReference type="PANTHER" id="PTHR11614">
    <property type="entry name" value="PHOSPHOLIPASE-RELATED"/>
    <property type="match status" value="1"/>
</dbReference>
<dbReference type="Pfam" id="PF12146">
    <property type="entry name" value="Hydrolase_4"/>
    <property type="match status" value="1"/>
</dbReference>
<dbReference type="EMBL" id="RXYK01000002">
    <property type="protein sequence ID" value="RTY39412.1"/>
    <property type="molecule type" value="Genomic_DNA"/>
</dbReference>
<dbReference type="GO" id="GO:0052689">
    <property type="term" value="F:carboxylic ester hydrolase activity"/>
    <property type="evidence" value="ECO:0007669"/>
    <property type="project" value="InterPro"/>
</dbReference>
<name>A0A432AWR8_CHLPH</name>
<dbReference type="InterPro" id="IPR051044">
    <property type="entry name" value="MAG_DAG_Lipase"/>
</dbReference>
<dbReference type="InterPro" id="IPR012354">
    <property type="entry name" value="Esterase_lipase"/>
</dbReference>
<reference evidence="3 4" key="1">
    <citation type="submission" date="2018-12" db="EMBL/GenBank/DDBJ databases">
        <authorList>
            <person name="Lunina O.N."/>
            <person name="Grouzdev D.S."/>
            <person name="Gorlenko V.M."/>
            <person name="Savvichev A.S."/>
        </authorList>
    </citation>
    <scope>NUCLEOTIDE SEQUENCE [LARGE SCALE GENOMIC DNA]</scope>
    <source>
        <strain evidence="3 4">BrKhr-17</strain>
    </source>
</reference>
<proteinExistence type="predicted"/>
<evidence type="ECO:0000256" key="1">
    <source>
        <dbReference type="PIRSR" id="PIRSR017388-2"/>
    </source>
</evidence>
<accession>A0A432AWR8</accession>
<evidence type="ECO:0000259" key="2">
    <source>
        <dbReference type="Pfam" id="PF12146"/>
    </source>
</evidence>
<dbReference type="Gene3D" id="3.40.50.1820">
    <property type="entry name" value="alpha/beta hydrolase"/>
    <property type="match status" value="1"/>
</dbReference>
<feature type="binding site" evidence="1">
    <location>
        <position position="89"/>
    </location>
    <ligand>
        <name>substrate</name>
    </ligand>
</feature>
<dbReference type="InterPro" id="IPR029058">
    <property type="entry name" value="AB_hydrolase_fold"/>
</dbReference>
<gene>
    <name evidence="3" type="ORF">EKD02_01680</name>
</gene>
<comment type="caution">
    <text evidence="3">The sequence shown here is derived from an EMBL/GenBank/DDBJ whole genome shotgun (WGS) entry which is preliminary data.</text>
</comment>
<dbReference type="AlphaFoldDB" id="A0A432AWR8"/>
<keyword evidence="3" id="KW-0378">Hydrolase</keyword>
<dbReference type="SUPFAM" id="SSF53474">
    <property type="entry name" value="alpha/beta-Hydrolases"/>
    <property type="match status" value="1"/>
</dbReference>
<sequence length="266" mass="28810">MAVDTAPKSPLGVLILHGFTSTGESVEALGRPLEALGIPFSIPLLRGHGAPSPEALRGVRWRQWLDDAEAAFEELSLKARRLVVVGHSMGALLGLNLAAVFPGRVDSLVLVTPAFRLVSLLGPGRPMHFAAGMLSAVFRKWNLKSVFADPDSASCKAHYEWAPTDAILSFFELVDHTALLLPKVGCPVFIVHNRHEQTVLPESVALLSEGIATPQADREILWLERSGHQVFCDCERELAVGAVVRYVSGRLALCQEPSIVNDVTDL</sequence>
<feature type="binding site" evidence="1">
    <location>
        <position position="19"/>
    </location>
    <ligand>
        <name>substrate</name>
    </ligand>
</feature>
<feature type="domain" description="Serine aminopeptidase S33" evidence="2">
    <location>
        <begin position="13"/>
        <end position="234"/>
    </location>
</feature>
<organism evidence="3 4">
    <name type="scientific">Chlorobium phaeovibrioides</name>
    <dbReference type="NCBI Taxonomy" id="1094"/>
    <lineage>
        <taxon>Bacteria</taxon>
        <taxon>Pseudomonadati</taxon>
        <taxon>Chlorobiota</taxon>
        <taxon>Chlorobiia</taxon>
        <taxon>Chlorobiales</taxon>
        <taxon>Chlorobiaceae</taxon>
        <taxon>Chlorobium/Pelodictyon group</taxon>
        <taxon>Chlorobium</taxon>
    </lineage>
</organism>
<evidence type="ECO:0000313" key="4">
    <source>
        <dbReference type="Proteomes" id="UP000279908"/>
    </source>
</evidence>